<protein>
    <submittedName>
        <fullName evidence="1">Uncharacterized protein</fullName>
    </submittedName>
</protein>
<reference evidence="1" key="2">
    <citation type="submission" date="2020-09" db="EMBL/GenBank/DDBJ databases">
        <authorList>
            <person name="Sun Q."/>
            <person name="Zhou Y."/>
        </authorList>
    </citation>
    <scope>NUCLEOTIDE SEQUENCE</scope>
    <source>
        <strain evidence="1">CGMCC 4.7430</strain>
    </source>
</reference>
<evidence type="ECO:0000313" key="1">
    <source>
        <dbReference type="EMBL" id="GGP15269.1"/>
    </source>
</evidence>
<evidence type="ECO:0000313" key="2">
    <source>
        <dbReference type="Proteomes" id="UP000660745"/>
    </source>
</evidence>
<name>A0A918ACL2_9ACTN</name>
<reference evidence="1" key="1">
    <citation type="journal article" date="2014" name="Int. J. Syst. Evol. Microbiol.">
        <title>Complete genome sequence of Corynebacterium casei LMG S-19264T (=DSM 44701T), isolated from a smear-ripened cheese.</title>
        <authorList>
            <consortium name="US DOE Joint Genome Institute (JGI-PGF)"/>
            <person name="Walter F."/>
            <person name="Albersmeier A."/>
            <person name="Kalinowski J."/>
            <person name="Ruckert C."/>
        </authorList>
    </citation>
    <scope>NUCLEOTIDE SEQUENCE</scope>
    <source>
        <strain evidence="1">CGMCC 4.7430</strain>
    </source>
</reference>
<dbReference type="AlphaFoldDB" id="A0A918ACL2"/>
<dbReference type="Proteomes" id="UP000660745">
    <property type="component" value="Unassembled WGS sequence"/>
</dbReference>
<gene>
    <name evidence="1" type="ORF">GCM10012278_74340</name>
</gene>
<proteinExistence type="predicted"/>
<comment type="caution">
    <text evidence="1">The sequence shown here is derived from an EMBL/GenBank/DDBJ whole genome shotgun (WGS) entry which is preliminary data.</text>
</comment>
<accession>A0A918ACL2</accession>
<sequence length="100" mass="10450">MSVGSGMISRMPFSYRAQHLLQLMIKTAEQTSTSFPPEACAKLFEPLVEELSTQQWADLCVAVGTVVPLPAETARLGCGAAGAVRRVAGGGARPFLAAAT</sequence>
<keyword evidence="2" id="KW-1185">Reference proteome</keyword>
<dbReference type="EMBL" id="BMNK01000018">
    <property type="protein sequence ID" value="GGP15269.1"/>
    <property type="molecule type" value="Genomic_DNA"/>
</dbReference>
<organism evidence="1 2">
    <name type="scientific">Nonomuraea glycinis</name>
    <dbReference type="NCBI Taxonomy" id="2047744"/>
    <lineage>
        <taxon>Bacteria</taxon>
        <taxon>Bacillati</taxon>
        <taxon>Actinomycetota</taxon>
        <taxon>Actinomycetes</taxon>
        <taxon>Streptosporangiales</taxon>
        <taxon>Streptosporangiaceae</taxon>
        <taxon>Nonomuraea</taxon>
    </lineage>
</organism>